<evidence type="ECO:0000256" key="8">
    <source>
        <dbReference type="SAM" id="Phobius"/>
    </source>
</evidence>
<feature type="transmembrane region" description="Helical" evidence="8">
    <location>
        <begin position="445"/>
        <end position="465"/>
    </location>
</feature>
<feature type="transmembrane region" description="Helical" evidence="8">
    <location>
        <begin position="33"/>
        <end position="56"/>
    </location>
</feature>
<feature type="transmembrane region" description="Helical" evidence="8">
    <location>
        <begin position="340"/>
        <end position="357"/>
    </location>
</feature>
<evidence type="ECO:0000313" key="11">
    <source>
        <dbReference type="Proteomes" id="UP000823889"/>
    </source>
</evidence>
<comment type="caution">
    <text evidence="10">The sequence shown here is derived from an EMBL/GenBank/DDBJ whole genome shotgun (WGS) entry which is preliminary data.</text>
</comment>
<evidence type="ECO:0000256" key="2">
    <source>
        <dbReference type="ARBA" id="ARBA00005346"/>
    </source>
</evidence>
<dbReference type="InterPro" id="IPR050586">
    <property type="entry name" value="CPA3_Na-H_Antiporter_D"/>
</dbReference>
<feature type="transmembrane region" description="Helical" evidence="8">
    <location>
        <begin position="76"/>
        <end position="103"/>
    </location>
</feature>
<evidence type="ECO:0000256" key="6">
    <source>
        <dbReference type="ARBA" id="ARBA00023136"/>
    </source>
</evidence>
<feature type="transmembrane region" description="Helical" evidence="8">
    <location>
        <begin position="401"/>
        <end position="425"/>
    </location>
</feature>
<feature type="domain" description="NADH:quinone oxidoreductase/Mrp antiporter transmembrane" evidence="9">
    <location>
        <begin position="137"/>
        <end position="445"/>
    </location>
</feature>
<keyword evidence="4 7" id="KW-0812">Transmembrane</keyword>
<dbReference type="PANTHER" id="PTHR42703:SF1">
    <property type="entry name" value="NA(+)_H(+) ANTIPORTER SUBUNIT D1"/>
    <property type="match status" value="1"/>
</dbReference>
<feature type="transmembrane region" description="Helical" evidence="8">
    <location>
        <begin position="170"/>
        <end position="191"/>
    </location>
</feature>
<evidence type="ECO:0000256" key="1">
    <source>
        <dbReference type="ARBA" id="ARBA00004651"/>
    </source>
</evidence>
<reference evidence="10" key="1">
    <citation type="journal article" date="2021" name="PeerJ">
        <title>Extensive microbial diversity within the chicken gut microbiome revealed by metagenomics and culture.</title>
        <authorList>
            <person name="Gilroy R."/>
            <person name="Ravi A."/>
            <person name="Getino M."/>
            <person name="Pursley I."/>
            <person name="Horton D.L."/>
            <person name="Alikhan N.F."/>
            <person name="Baker D."/>
            <person name="Gharbi K."/>
            <person name="Hall N."/>
            <person name="Watson M."/>
            <person name="Adriaenssens E.M."/>
            <person name="Foster-Nyarko E."/>
            <person name="Jarju S."/>
            <person name="Secka A."/>
            <person name="Antonio M."/>
            <person name="Oren A."/>
            <person name="Chaudhuri R.R."/>
            <person name="La Ragione R."/>
            <person name="Hildebrand F."/>
            <person name="Pallen M.J."/>
        </authorList>
    </citation>
    <scope>NUCLEOTIDE SEQUENCE</scope>
    <source>
        <strain evidence="10">9264</strain>
    </source>
</reference>
<proteinExistence type="inferred from homology"/>
<feature type="transmembrane region" description="Helical" evidence="8">
    <location>
        <begin position="6"/>
        <end position="26"/>
    </location>
</feature>
<evidence type="ECO:0000259" key="9">
    <source>
        <dbReference type="Pfam" id="PF00361"/>
    </source>
</evidence>
<dbReference type="Pfam" id="PF00361">
    <property type="entry name" value="Proton_antipo_M"/>
    <property type="match status" value="1"/>
</dbReference>
<protein>
    <submittedName>
        <fullName evidence="10">Monovalent cation/H+ antiporter subunit D</fullName>
    </submittedName>
</protein>
<keyword evidence="5 8" id="KW-1133">Transmembrane helix</keyword>
<feature type="transmembrane region" description="Helical" evidence="8">
    <location>
        <begin position="253"/>
        <end position="274"/>
    </location>
</feature>
<feature type="transmembrane region" description="Helical" evidence="8">
    <location>
        <begin position="140"/>
        <end position="158"/>
    </location>
</feature>
<evidence type="ECO:0000256" key="4">
    <source>
        <dbReference type="ARBA" id="ARBA00022692"/>
    </source>
</evidence>
<keyword evidence="3" id="KW-1003">Cell membrane</keyword>
<evidence type="ECO:0000256" key="7">
    <source>
        <dbReference type="RuleBase" id="RU000320"/>
    </source>
</evidence>
<feature type="transmembrane region" description="Helical" evidence="8">
    <location>
        <begin position="313"/>
        <end position="334"/>
    </location>
</feature>
<dbReference type="AlphaFoldDB" id="A0A9D2U9E1"/>
<sequence>MLNLQTHLPILPIIIPFMATALMLLFRDKDRIFKLAIACLSFTLLIVVAYVLLGFADGRLDGPWPNGVGVYLLGDWPAPFGIVVVVDRLSAIMLLLTAILGAATWVYGTARWDRAGVHFHSLFQLLIMGLNGAFLTGDLFNLFVFFEVLLAASYGLMLHGSGRSRVNASLHYIAVNLIASFLLLIALAMIYGTTGTLNMAHLAIKAGVLAGPDRLLFESAAAILGIAFLIKAAAWPLNYWLIDGYANSAPPVAGMFSIMTKVGIYALVRIGSLLEPTGAPAAFGGAWMFPAGIATLIFGAVGMLAAHQTQRMASYCIVLSSGTLLAALGMPGVILTGSALYYMLSSVFALGAFFMLLEMISRVQSFGADFLAASQEAFDLDDDDQEVHDSEEVGLAIPGPIVFLGMGFIACALLIIGLPPLSGFVAKFSLLSAALHASSATHATFNAWLFTACVLLSGFLGIVAFSRTGIRLFWSFDALNVPRLRLIEALPVLSLIFACVVLSVRAGPITSYLEDTARYLDQPGAYINAVLQKNADRSVNQTAVPKVEDVAPTTRNSGAQP</sequence>
<dbReference type="Proteomes" id="UP000823889">
    <property type="component" value="Unassembled WGS sequence"/>
</dbReference>
<name>A0A9D2U9E1_9BURK</name>
<evidence type="ECO:0000256" key="3">
    <source>
        <dbReference type="ARBA" id="ARBA00022475"/>
    </source>
</evidence>
<gene>
    <name evidence="10" type="ORF">H9906_08575</name>
</gene>
<comment type="similarity">
    <text evidence="2">Belongs to the CPA3 antiporters (TC 2.A.63) subunit D family.</text>
</comment>
<dbReference type="NCBIfam" id="NF009309">
    <property type="entry name" value="PRK12666.1"/>
    <property type="match status" value="1"/>
</dbReference>
<evidence type="ECO:0000313" key="10">
    <source>
        <dbReference type="EMBL" id="HJD45062.1"/>
    </source>
</evidence>
<organism evidence="10 11">
    <name type="scientific">Candidatus Paenalcaligenes intestinipullorum</name>
    <dbReference type="NCBI Taxonomy" id="2838718"/>
    <lineage>
        <taxon>Bacteria</taxon>
        <taxon>Pseudomonadati</taxon>
        <taxon>Pseudomonadota</taxon>
        <taxon>Betaproteobacteria</taxon>
        <taxon>Burkholderiales</taxon>
        <taxon>Alcaligenaceae</taxon>
        <taxon>Paenalcaligenes</taxon>
    </lineage>
</organism>
<keyword evidence="6 8" id="KW-0472">Membrane</keyword>
<dbReference type="EMBL" id="DWUQ01000179">
    <property type="protein sequence ID" value="HJD45062.1"/>
    <property type="molecule type" value="Genomic_DNA"/>
</dbReference>
<dbReference type="InterPro" id="IPR001750">
    <property type="entry name" value="ND/Mrp_TM"/>
</dbReference>
<dbReference type="PANTHER" id="PTHR42703">
    <property type="entry name" value="NADH DEHYDROGENASE"/>
    <property type="match status" value="1"/>
</dbReference>
<feature type="transmembrane region" description="Helical" evidence="8">
    <location>
        <begin position="486"/>
        <end position="504"/>
    </location>
</feature>
<reference evidence="10" key="2">
    <citation type="submission" date="2021-04" db="EMBL/GenBank/DDBJ databases">
        <authorList>
            <person name="Gilroy R."/>
        </authorList>
    </citation>
    <scope>NUCLEOTIDE SEQUENCE</scope>
    <source>
        <strain evidence="10">9264</strain>
    </source>
</reference>
<dbReference type="GO" id="GO:0005886">
    <property type="term" value="C:plasma membrane"/>
    <property type="evidence" value="ECO:0007669"/>
    <property type="project" value="UniProtKB-SubCell"/>
</dbReference>
<feature type="transmembrane region" description="Helical" evidence="8">
    <location>
        <begin position="115"/>
        <end position="134"/>
    </location>
</feature>
<feature type="transmembrane region" description="Helical" evidence="8">
    <location>
        <begin position="286"/>
        <end position="306"/>
    </location>
</feature>
<feature type="transmembrane region" description="Helical" evidence="8">
    <location>
        <begin position="220"/>
        <end position="241"/>
    </location>
</feature>
<accession>A0A9D2U9E1</accession>
<evidence type="ECO:0000256" key="5">
    <source>
        <dbReference type="ARBA" id="ARBA00022989"/>
    </source>
</evidence>
<comment type="subcellular location">
    <subcellularLocation>
        <location evidence="1">Cell membrane</location>
        <topology evidence="1">Multi-pass membrane protein</topology>
    </subcellularLocation>
    <subcellularLocation>
        <location evidence="7">Membrane</location>
        <topology evidence="7">Multi-pass membrane protein</topology>
    </subcellularLocation>
</comment>